<protein>
    <submittedName>
        <fullName evidence="1">Uncharacterized protein</fullName>
    </submittedName>
</protein>
<proteinExistence type="predicted"/>
<reference evidence="1" key="1">
    <citation type="submission" date="2018-06" db="EMBL/GenBank/DDBJ databases">
        <authorList>
            <person name="Zhirakovskaya E."/>
        </authorList>
    </citation>
    <scope>NUCLEOTIDE SEQUENCE</scope>
</reference>
<name>A0A3B0T0D0_9ZZZZ</name>
<sequence>MVVVVEDVVDDVVELVVEDVVDDVLLEVVDELVLDVELVGGIVDPGGIDVVTTEPFDCAPAGAIDNTWIAGTTNAIFPAFFKNSRRPEPSPSTWPSS</sequence>
<dbReference type="EMBL" id="UOEK01000427">
    <property type="protein sequence ID" value="VAW07912.1"/>
    <property type="molecule type" value="Genomic_DNA"/>
</dbReference>
<evidence type="ECO:0000313" key="1">
    <source>
        <dbReference type="EMBL" id="VAW07912.1"/>
    </source>
</evidence>
<accession>A0A3B0T0D0</accession>
<gene>
    <name evidence="1" type="ORF">MNBD_ACTINO02-977</name>
</gene>
<organism evidence="1">
    <name type="scientific">hydrothermal vent metagenome</name>
    <dbReference type="NCBI Taxonomy" id="652676"/>
    <lineage>
        <taxon>unclassified sequences</taxon>
        <taxon>metagenomes</taxon>
        <taxon>ecological metagenomes</taxon>
    </lineage>
</organism>
<dbReference type="AlphaFoldDB" id="A0A3B0T0D0"/>